<sequence>MLSDPTTTVLGPDPAHRRCVLNGNAFQQDALISFNGWQYAAFYASASPAAPEPLYVHLARRELPRGSWEVLRLDDYVQTVDDGHNTVQMGICHGDGTIHLAYDHHCDILRFRISIPSLALSPNSHAWTPTLFSPTQSHLPGLPASHKPFHYITYPRFLSSHPSGSLYLTFRDGKAGLGNDHLYLYSPSPSPSQTYTYKIIGQFLTGINSNPYIHGLDSDIHGKIHITWVWRGFVPYDGWDDPSDTKHKTQAGPNGMENNFDLCYVWSGDGGWTWRGTDGEVVADLSGRDEEKKKTVDGECDGGVTVWRVGKGRGLMNQEAQAVDCEGGVHVLNRDWDGEDGYWWRHYYREPMGGTWTKRAVRPITGTKRGKLAVSRGGDLYLILPDSLTPTIRILKATRTDGYSSYQQVWEGGGYSGEPLVDSARLRSEDILSIFVRRDVHGETERKEVVVLDFALEG</sequence>
<proteinExistence type="predicted"/>
<evidence type="ECO:0008006" key="3">
    <source>
        <dbReference type="Google" id="ProtNLM"/>
    </source>
</evidence>
<dbReference type="AlphaFoldDB" id="A0AAJ0B7Q8"/>
<dbReference type="EMBL" id="MU839839">
    <property type="protein sequence ID" value="KAK1752770.1"/>
    <property type="molecule type" value="Genomic_DNA"/>
</dbReference>
<evidence type="ECO:0000313" key="1">
    <source>
        <dbReference type="EMBL" id="KAK1752770.1"/>
    </source>
</evidence>
<evidence type="ECO:0000313" key="2">
    <source>
        <dbReference type="Proteomes" id="UP001239445"/>
    </source>
</evidence>
<keyword evidence="2" id="KW-1185">Reference proteome</keyword>
<dbReference type="Pfam" id="PF15892">
    <property type="entry name" value="BNR_4"/>
    <property type="match status" value="1"/>
</dbReference>
<name>A0AAJ0B7Q8_9PEZI</name>
<gene>
    <name evidence="1" type="ORF">QBC47DRAFT_328152</name>
</gene>
<protein>
    <recommendedName>
        <fullName evidence="3">Dockerin type 1</fullName>
    </recommendedName>
</protein>
<dbReference type="Proteomes" id="UP001239445">
    <property type="component" value="Unassembled WGS sequence"/>
</dbReference>
<organism evidence="1 2">
    <name type="scientific">Echria macrotheca</name>
    <dbReference type="NCBI Taxonomy" id="438768"/>
    <lineage>
        <taxon>Eukaryota</taxon>
        <taxon>Fungi</taxon>
        <taxon>Dikarya</taxon>
        <taxon>Ascomycota</taxon>
        <taxon>Pezizomycotina</taxon>
        <taxon>Sordariomycetes</taxon>
        <taxon>Sordariomycetidae</taxon>
        <taxon>Sordariales</taxon>
        <taxon>Schizotheciaceae</taxon>
        <taxon>Echria</taxon>
    </lineage>
</organism>
<accession>A0AAJ0B7Q8</accession>
<reference evidence="1" key="1">
    <citation type="submission" date="2023-06" db="EMBL/GenBank/DDBJ databases">
        <title>Genome-scale phylogeny and comparative genomics of the fungal order Sordariales.</title>
        <authorList>
            <consortium name="Lawrence Berkeley National Laboratory"/>
            <person name="Hensen N."/>
            <person name="Bonometti L."/>
            <person name="Westerberg I."/>
            <person name="Brannstrom I.O."/>
            <person name="Guillou S."/>
            <person name="Cros-Aarteil S."/>
            <person name="Calhoun S."/>
            <person name="Haridas S."/>
            <person name="Kuo A."/>
            <person name="Mondo S."/>
            <person name="Pangilinan J."/>
            <person name="Riley R."/>
            <person name="Labutti K."/>
            <person name="Andreopoulos B."/>
            <person name="Lipzen A."/>
            <person name="Chen C."/>
            <person name="Yanf M."/>
            <person name="Daum C."/>
            <person name="Ng V."/>
            <person name="Clum A."/>
            <person name="Steindorff A."/>
            <person name="Ohm R."/>
            <person name="Martin F."/>
            <person name="Silar P."/>
            <person name="Natvig D."/>
            <person name="Lalanne C."/>
            <person name="Gautier V."/>
            <person name="Ament-Velasquez S.L."/>
            <person name="Kruys A."/>
            <person name="Hutchinson M.I."/>
            <person name="Powell A.J."/>
            <person name="Barry K."/>
            <person name="Miller A.N."/>
            <person name="Grigoriev I.V."/>
            <person name="Debuchy R."/>
            <person name="Gladieux P."/>
            <person name="Thoren M.H."/>
            <person name="Johannesson H."/>
        </authorList>
    </citation>
    <scope>NUCLEOTIDE SEQUENCE</scope>
    <source>
        <strain evidence="1">PSN4</strain>
    </source>
</reference>
<comment type="caution">
    <text evidence="1">The sequence shown here is derived from an EMBL/GenBank/DDBJ whole genome shotgun (WGS) entry which is preliminary data.</text>
</comment>